<dbReference type="InterPro" id="IPR022689">
    <property type="entry name" value="Iron_dep_repressor"/>
</dbReference>
<reference evidence="11 12" key="1">
    <citation type="submission" date="2019-04" db="EMBL/GenBank/DDBJ databases">
        <title>Pedobacter sp. AR-2-6 sp. nov., isolated from Arctic soil.</title>
        <authorList>
            <person name="Dahal R.H."/>
            <person name="Kim D.-U."/>
        </authorList>
    </citation>
    <scope>NUCLEOTIDE SEQUENCE [LARGE SCALE GENOMIC DNA]</scope>
    <source>
        <strain evidence="11 12">AR-2-6</strain>
    </source>
</reference>
<name>A0A4U1C9S0_9SPHI</name>
<dbReference type="InterPro" id="IPR036390">
    <property type="entry name" value="WH_DNA-bd_sf"/>
</dbReference>
<dbReference type="InterPro" id="IPR001367">
    <property type="entry name" value="Fe_dep_repressor"/>
</dbReference>
<feature type="domain" description="HTH dtxR-type" evidence="10">
    <location>
        <begin position="1"/>
        <end position="63"/>
    </location>
</feature>
<proteinExistence type="inferred from homology"/>
<keyword evidence="6" id="KW-0805">Transcription regulation</keyword>
<evidence type="ECO:0000256" key="5">
    <source>
        <dbReference type="ARBA" id="ARBA00023004"/>
    </source>
</evidence>
<organism evidence="11 12">
    <name type="scientific">Pedobacter cryotolerans</name>
    <dbReference type="NCBI Taxonomy" id="2571270"/>
    <lineage>
        <taxon>Bacteria</taxon>
        <taxon>Pseudomonadati</taxon>
        <taxon>Bacteroidota</taxon>
        <taxon>Sphingobacteriia</taxon>
        <taxon>Sphingobacteriales</taxon>
        <taxon>Sphingobacteriaceae</taxon>
        <taxon>Pedobacter</taxon>
    </lineage>
</organism>
<keyword evidence="7" id="KW-0238">DNA-binding</keyword>
<dbReference type="RefSeq" id="WP_136875140.1">
    <property type="nucleotide sequence ID" value="NZ_SWBO01000002.1"/>
</dbReference>
<evidence type="ECO:0000256" key="7">
    <source>
        <dbReference type="ARBA" id="ARBA00023125"/>
    </source>
</evidence>
<dbReference type="Proteomes" id="UP000310477">
    <property type="component" value="Unassembled WGS sequence"/>
</dbReference>
<dbReference type="GO" id="GO:0046983">
    <property type="term" value="F:protein dimerization activity"/>
    <property type="evidence" value="ECO:0007669"/>
    <property type="project" value="InterPro"/>
</dbReference>
<dbReference type="Gene3D" id="1.10.10.10">
    <property type="entry name" value="Winged helix-like DNA-binding domain superfamily/Winged helix DNA-binding domain"/>
    <property type="match status" value="1"/>
</dbReference>
<evidence type="ECO:0000256" key="6">
    <source>
        <dbReference type="ARBA" id="ARBA00023015"/>
    </source>
</evidence>
<keyword evidence="12" id="KW-1185">Reference proteome</keyword>
<protein>
    <recommendedName>
        <fullName evidence="4">Transcriptional regulator MntR</fullName>
    </recommendedName>
</protein>
<keyword evidence="8" id="KW-0804">Transcription</keyword>
<dbReference type="OrthoDB" id="9791355at2"/>
<sequence>MQSYTEENYLKIIYHLSAVNNPVQTNAIAERMQTKAASVTDMLKKLSEKELVDYVKYQGVTLTEKGKLTAINIVRKHRLWEVFLVEKLNFKWDEVHEVAEELEHIKSTLLVERLDEFLDFPKVDPHGDPIPDQHGNFADLSFIKLSKLKVNEKGTITGVSEHSSPFLKHLEKLGLTLGKKIEVSEIIDFDGSVELLIDSEKLNISREVAKHILISK</sequence>
<gene>
    <name evidence="11" type="ORF">FA045_05120</name>
</gene>
<dbReference type="Gene3D" id="1.10.60.10">
    <property type="entry name" value="Iron dependent repressor, metal binding and dimerisation domain"/>
    <property type="match status" value="1"/>
</dbReference>
<dbReference type="AlphaFoldDB" id="A0A4U1C9S0"/>
<dbReference type="PANTHER" id="PTHR33238">
    <property type="entry name" value="IRON (METAL) DEPENDENT REPRESSOR, DTXR FAMILY"/>
    <property type="match status" value="1"/>
</dbReference>
<comment type="similarity">
    <text evidence="2">Belongs to the DtxR/MntR family.</text>
</comment>
<dbReference type="GO" id="GO:0003700">
    <property type="term" value="F:DNA-binding transcription factor activity"/>
    <property type="evidence" value="ECO:0007669"/>
    <property type="project" value="InterPro"/>
</dbReference>
<evidence type="ECO:0000256" key="3">
    <source>
        <dbReference type="ARBA" id="ARBA00011738"/>
    </source>
</evidence>
<dbReference type="GO" id="GO:0003677">
    <property type="term" value="F:DNA binding"/>
    <property type="evidence" value="ECO:0007669"/>
    <property type="project" value="UniProtKB-KW"/>
</dbReference>
<dbReference type="InterPro" id="IPR036421">
    <property type="entry name" value="Fe_dep_repressor_sf"/>
</dbReference>
<dbReference type="InterPro" id="IPR022687">
    <property type="entry name" value="HTH_DTXR"/>
</dbReference>
<accession>A0A4U1C9S0</accession>
<dbReference type="SUPFAM" id="SSF50037">
    <property type="entry name" value="C-terminal domain of transcriptional repressors"/>
    <property type="match status" value="1"/>
</dbReference>
<evidence type="ECO:0000256" key="8">
    <source>
        <dbReference type="ARBA" id="ARBA00023163"/>
    </source>
</evidence>
<dbReference type="InterPro" id="IPR008988">
    <property type="entry name" value="Transcriptional_repressor_C"/>
</dbReference>
<evidence type="ECO:0000256" key="4">
    <source>
        <dbReference type="ARBA" id="ARBA00022386"/>
    </source>
</evidence>
<keyword evidence="5" id="KW-0408">Iron</keyword>
<dbReference type="GO" id="GO:0005737">
    <property type="term" value="C:cytoplasm"/>
    <property type="evidence" value="ECO:0007669"/>
    <property type="project" value="UniProtKB-SubCell"/>
</dbReference>
<evidence type="ECO:0000256" key="1">
    <source>
        <dbReference type="ARBA" id="ARBA00004496"/>
    </source>
</evidence>
<dbReference type="SUPFAM" id="SSF47979">
    <property type="entry name" value="Iron-dependent repressor protein, dimerization domain"/>
    <property type="match status" value="1"/>
</dbReference>
<dbReference type="SUPFAM" id="SSF46785">
    <property type="entry name" value="Winged helix' DNA-binding domain"/>
    <property type="match status" value="1"/>
</dbReference>
<dbReference type="InterPro" id="IPR038157">
    <property type="entry name" value="FeoA_core_dom"/>
</dbReference>
<comment type="function">
    <text evidence="9">In the presence of manganese, represses expression of mntH and mntS. Up-regulates expression of mntP.</text>
</comment>
<comment type="subunit">
    <text evidence="3">Homodimer.</text>
</comment>
<dbReference type="GO" id="GO:0046914">
    <property type="term" value="F:transition metal ion binding"/>
    <property type="evidence" value="ECO:0007669"/>
    <property type="project" value="InterPro"/>
</dbReference>
<dbReference type="Pfam" id="PF01325">
    <property type="entry name" value="Fe_dep_repress"/>
    <property type="match status" value="1"/>
</dbReference>
<dbReference type="Gene3D" id="2.30.30.90">
    <property type="match status" value="1"/>
</dbReference>
<dbReference type="InterPro" id="IPR036388">
    <property type="entry name" value="WH-like_DNA-bd_sf"/>
</dbReference>
<comment type="caution">
    <text evidence="11">The sequence shown here is derived from an EMBL/GenBank/DDBJ whole genome shotgun (WGS) entry which is preliminary data.</text>
</comment>
<evidence type="ECO:0000313" key="11">
    <source>
        <dbReference type="EMBL" id="TKC02659.1"/>
    </source>
</evidence>
<dbReference type="EMBL" id="SWBO01000002">
    <property type="protein sequence ID" value="TKC02659.1"/>
    <property type="molecule type" value="Genomic_DNA"/>
</dbReference>
<dbReference type="PANTHER" id="PTHR33238:SF7">
    <property type="entry name" value="IRON-DEPENDENT TRANSCRIPTIONAL REGULATOR"/>
    <property type="match status" value="1"/>
</dbReference>
<dbReference type="InterPro" id="IPR007167">
    <property type="entry name" value="Fe-transptr_FeoA-like"/>
</dbReference>
<dbReference type="Pfam" id="PF04023">
    <property type="entry name" value="FeoA"/>
    <property type="match status" value="1"/>
</dbReference>
<dbReference type="SMART" id="SM00529">
    <property type="entry name" value="HTH_DTXR"/>
    <property type="match status" value="1"/>
</dbReference>
<evidence type="ECO:0000256" key="2">
    <source>
        <dbReference type="ARBA" id="ARBA00007871"/>
    </source>
</evidence>
<evidence type="ECO:0000256" key="9">
    <source>
        <dbReference type="ARBA" id="ARBA00025185"/>
    </source>
</evidence>
<evidence type="ECO:0000259" key="10">
    <source>
        <dbReference type="PROSITE" id="PS50944"/>
    </source>
</evidence>
<dbReference type="InterPro" id="IPR050536">
    <property type="entry name" value="DtxR_MntR_Metal-Reg"/>
</dbReference>
<dbReference type="SMART" id="SM00899">
    <property type="entry name" value="FeoA"/>
    <property type="match status" value="1"/>
</dbReference>
<dbReference type="PROSITE" id="PS50944">
    <property type="entry name" value="HTH_DTXR"/>
    <property type="match status" value="1"/>
</dbReference>
<evidence type="ECO:0000313" key="12">
    <source>
        <dbReference type="Proteomes" id="UP000310477"/>
    </source>
</evidence>
<comment type="subcellular location">
    <subcellularLocation>
        <location evidence="1">Cytoplasm</location>
    </subcellularLocation>
</comment>
<dbReference type="Pfam" id="PF02742">
    <property type="entry name" value="Fe_dep_repr_C"/>
    <property type="match status" value="1"/>
</dbReference>